<dbReference type="Gene3D" id="3.30.160.60">
    <property type="entry name" value="Classic Zinc Finger"/>
    <property type="match status" value="2"/>
</dbReference>
<dbReference type="Pfam" id="PF24666">
    <property type="entry name" value="zf-C2H2_fungi_2"/>
    <property type="match status" value="1"/>
</dbReference>
<dbReference type="GO" id="GO:0008270">
    <property type="term" value="F:zinc ion binding"/>
    <property type="evidence" value="ECO:0007669"/>
    <property type="project" value="UniProtKB-KW"/>
</dbReference>
<evidence type="ECO:0000256" key="5">
    <source>
        <dbReference type="PROSITE-ProRule" id="PRU00042"/>
    </source>
</evidence>
<evidence type="ECO:0000256" key="6">
    <source>
        <dbReference type="SAM" id="MobiDB-lite"/>
    </source>
</evidence>
<feature type="region of interest" description="Disordered" evidence="6">
    <location>
        <begin position="164"/>
        <end position="184"/>
    </location>
</feature>
<dbReference type="GO" id="GO:0000981">
    <property type="term" value="F:DNA-binding transcription factor activity, RNA polymerase II-specific"/>
    <property type="evidence" value="ECO:0007669"/>
    <property type="project" value="TreeGrafter"/>
</dbReference>
<accession>A0A1L9SVW3</accession>
<dbReference type="InterPro" id="IPR036236">
    <property type="entry name" value="Znf_C2H2_sf"/>
</dbReference>
<dbReference type="PANTHER" id="PTHR24408:SF58">
    <property type="entry name" value="TRANSCRIPTION FACTOR (TFIIIA), PUTATIVE (AFU_ORTHOLOGUE AFUA_1G05150)-RELATED"/>
    <property type="match status" value="1"/>
</dbReference>
<keyword evidence="9" id="KW-1185">Reference proteome</keyword>
<keyword evidence="1" id="KW-0479">Metal-binding</keyword>
<dbReference type="EMBL" id="KV878336">
    <property type="protein sequence ID" value="OJJ51237.1"/>
    <property type="molecule type" value="Genomic_DNA"/>
</dbReference>
<evidence type="ECO:0000256" key="2">
    <source>
        <dbReference type="ARBA" id="ARBA00022737"/>
    </source>
</evidence>
<sequence>MPTSSSQVKVQCTLPQCHQTFDSVQDMRAHQMQDPSHHYCGRCDEEFADEERLLIHKIKSNKHIICPICGLDFRSEGGRNVHIRQNHRAEQNMVCVGCQDTFKSATGLMRHIEENECPEISSTRLLQEQSKKMMIKQALKGGETFPKSAILDPTDLDDIDGGVKINEPNRLPNQLANKDSTRLGPAKIPMEDWPKLYGKTPAPVSSARSDLMAFSEVGRANTSTVSVKVEDQEGAPSVVQGGDNWDATAAPRGLGAFGVDLPDPGQTLRMLKPNWDATKFFNSYSGLYQCPGCSEEFKTMREFEQHFLSKSHGRNVVQCPGCFKYFKTTAALVAHCEAPTTRCEINGSQQYGQIIDELTGGVIQANGYNMDGTIKYEAGQLELQKTTTIGVDLEKIKW</sequence>
<dbReference type="SUPFAM" id="SSF57667">
    <property type="entry name" value="beta-beta-alpha zinc fingers"/>
    <property type="match status" value="1"/>
</dbReference>
<keyword evidence="3 5" id="KW-0863">Zinc-finger</keyword>
<keyword evidence="4" id="KW-0862">Zinc</keyword>
<dbReference type="PANTHER" id="PTHR24408">
    <property type="entry name" value="ZINC FINGER PROTEIN"/>
    <property type="match status" value="1"/>
</dbReference>
<organism evidence="8 9">
    <name type="scientific">Penicilliopsis zonata CBS 506.65</name>
    <dbReference type="NCBI Taxonomy" id="1073090"/>
    <lineage>
        <taxon>Eukaryota</taxon>
        <taxon>Fungi</taxon>
        <taxon>Dikarya</taxon>
        <taxon>Ascomycota</taxon>
        <taxon>Pezizomycotina</taxon>
        <taxon>Eurotiomycetes</taxon>
        <taxon>Eurotiomycetidae</taxon>
        <taxon>Eurotiales</taxon>
        <taxon>Aspergillaceae</taxon>
        <taxon>Penicilliopsis</taxon>
    </lineage>
</organism>
<dbReference type="AlphaFoldDB" id="A0A1L9SVW3"/>
<evidence type="ECO:0000313" key="8">
    <source>
        <dbReference type="EMBL" id="OJJ51237.1"/>
    </source>
</evidence>
<dbReference type="InterPro" id="IPR013087">
    <property type="entry name" value="Znf_C2H2_type"/>
</dbReference>
<evidence type="ECO:0000313" key="9">
    <source>
        <dbReference type="Proteomes" id="UP000184188"/>
    </source>
</evidence>
<evidence type="ECO:0000256" key="3">
    <source>
        <dbReference type="ARBA" id="ARBA00022771"/>
    </source>
</evidence>
<dbReference type="PROSITE" id="PS50157">
    <property type="entry name" value="ZINC_FINGER_C2H2_2"/>
    <property type="match status" value="1"/>
</dbReference>
<dbReference type="PROSITE" id="PS00028">
    <property type="entry name" value="ZINC_FINGER_C2H2_1"/>
    <property type="match status" value="2"/>
</dbReference>
<keyword evidence="2" id="KW-0677">Repeat</keyword>
<feature type="domain" description="C2H2-type" evidence="7">
    <location>
        <begin position="64"/>
        <end position="92"/>
    </location>
</feature>
<evidence type="ECO:0000256" key="4">
    <source>
        <dbReference type="ARBA" id="ARBA00022833"/>
    </source>
</evidence>
<dbReference type="GO" id="GO:0005634">
    <property type="term" value="C:nucleus"/>
    <property type="evidence" value="ECO:0007669"/>
    <property type="project" value="TreeGrafter"/>
</dbReference>
<proteinExistence type="predicted"/>
<dbReference type="Proteomes" id="UP000184188">
    <property type="component" value="Unassembled WGS sequence"/>
</dbReference>
<dbReference type="OrthoDB" id="8117402at2759"/>
<evidence type="ECO:0000256" key="1">
    <source>
        <dbReference type="ARBA" id="ARBA00022723"/>
    </source>
</evidence>
<dbReference type="GeneID" id="34607416"/>
<dbReference type="GO" id="GO:0043565">
    <property type="term" value="F:sequence-specific DNA binding"/>
    <property type="evidence" value="ECO:0007669"/>
    <property type="project" value="TreeGrafter"/>
</dbReference>
<gene>
    <name evidence="8" type="ORF">ASPZODRAFT_107624</name>
</gene>
<evidence type="ECO:0000259" key="7">
    <source>
        <dbReference type="PROSITE" id="PS50157"/>
    </source>
</evidence>
<protein>
    <recommendedName>
        <fullName evidence="7">C2H2-type domain-containing protein</fullName>
    </recommendedName>
</protein>
<name>A0A1L9SVW3_9EURO</name>
<dbReference type="RefSeq" id="XP_022585747.1">
    <property type="nucleotide sequence ID" value="XM_022720951.1"/>
</dbReference>
<reference evidence="9" key="1">
    <citation type="journal article" date="2017" name="Genome Biol.">
        <title>Comparative genomics reveals high biological diversity and specific adaptations in the industrially and medically important fungal genus Aspergillus.</title>
        <authorList>
            <person name="de Vries R.P."/>
            <person name="Riley R."/>
            <person name="Wiebenga A."/>
            <person name="Aguilar-Osorio G."/>
            <person name="Amillis S."/>
            <person name="Uchima C.A."/>
            <person name="Anderluh G."/>
            <person name="Asadollahi M."/>
            <person name="Askin M."/>
            <person name="Barry K."/>
            <person name="Battaglia E."/>
            <person name="Bayram O."/>
            <person name="Benocci T."/>
            <person name="Braus-Stromeyer S.A."/>
            <person name="Caldana C."/>
            <person name="Canovas D."/>
            <person name="Cerqueira G.C."/>
            <person name="Chen F."/>
            <person name="Chen W."/>
            <person name="Choi C."/>
            <person name="Clum A."/>
            <person name="Dos Santos R.A."/>
            <person name="Damasio A.R."/>
            <person name="Diallinas G."/>
            <person name="Emri T."/>
            <person name="Fekete E."/>
            <person name="Flipphi M."/>
            <person name="Freyberg S."/>
            <person name="Gallo A."/>
            <person name="Gournas C."/>
            <person name="Habgood R."/>
            <person name="Hainaut M."/>
            <person name="Harispe M.L."/>
            <person name="Henrissat B."/>
            <person name="Hilden K.S."/>
            <person name="Hope R."/>
            <person name="Hossain A."/>
            <person name="Karabika E."/>
            <person name="Karaffa L."/>
            <person name="Karanyi Z."/>
            <person name="Krasevec N."/>
            <person name="Kuo A."/>
            <person name="Kusch H."/>
            <person name="LaButti K."/>
            <person name="Lagendijk E.L."/>
            <person name="Lapidus A."/>
            <person name="Levasseur A."/>
            <person name="Lindquist E."/>
            <person name="Lipzen A."/>
            <person name="Logrieco A.F."/>
            <person name="MacCabe A."/>
            <person name="Maekelae M.R."/>
            <person name="Malavazi I."/>
            <person name="Melin P."/>
            <person name="Meyer V."/>
            <person name="Mielnichuk N."/>
            <person name="Miskei M."/>
            <person name="Molnar A.P."/>
            <person name="Mule G."/>
            <person name="Ngan C.Y."/>
            <person name="Orejas M."/>
            <person name="Orosz E."/>
            <person name="Ouedraogo J.P."/>
            <person name="Overkamp K.M."/>
            <person name="Park H.-S."/>
            <person name="Perrone G."/>
            <person name="Piumi F."/>
            <person name="Punt P.J."/>
            <person name="Ram A.F."/>
            <person name="Ramon A."/>
            <person name="Rauscher S."/>
            <person name="Record E."/>
            <person name="Riano-Pachon D.M."/>
            <person name="Robert V."/>
            <person name="Roehrig J."/>
            <person name="Ruller R."/>
            <person name="Salamov A."/>
            <person name="Salih N.S."/>
            <person name="Samson R.A."/>
            <person name="Sandor E."/>
            <person name="Sanguinetti M."/>
            <person name="Schuetze T."/>
            <person name="Sepcic K."/>
            <person name="Shelest E."/>
            <person name="Sherlock G."/>
            <person name="Sophianopoulou V."/>
            <person name="Squina F.M."/>
            <person name="Sun H."/>
            <person name="Susca A."/>
            <person name="Todd R.B."/>
            <person name="Tsang A."/>
            <person name="Unkles S.E."/>
            <person name="van de Wiele N."/>
            <person name="van Rossen-Uffink D."/>
            <person name="Oliveira J.V."/>
            <person name="Vesth T.C."/>
            <person name="Visser J."/>
            <person name="Yu J.-H."/>
            <person name="Zhou M."/>
            <person name="Andersen M.R."/>
            <person name="Archer D.B."/>
            <person name="Baker S.E."/>
            <person name="Benoit I."/>
            <person name="Brakhage A.A."/>
            <person name="Braus G.H."/>
            <person name="Fischer R."/>
            <person name="Frisvad J.C."/>
            <person name="Goldman G.H."/>
            <person name="Houbraken J."/>
            <person name="Oakley B."/>
            <person name="Pocsi I."/>
            <person name="Scazzocchio C."/>
            <person name="Seiboth B."/>
            <person name="vanKuyk P.A."/>
            <person name="Wortman J."/>
            <person name="Dyer P.S."/>
            <person name="Grigoriev I.V."/>
        </authorList>
    </citation>
    <scope>NUCLEOTIDE SEQUENCE [LARGE SCALE GENOMIC DNA]</scope>
    <source>
        <strain evidence="9">CBS 506.65</strain>
    </source>
</reference>
<dbReference type="VEuPathDB" id="FungiDB:ASPZODRAFT_107624"/>
<dbReference type="SMART" id="SM00355">
    <property type="entry name" value="ZnF_C2H2"/>
    <property type="match status" value="5"/>
</dbReference>